<accession>A0A0B0MDG0</accession>
<evidence type="ECO:0000313" key="2">
    <source>
        <dbReference type="Proteomes" id="UP000032142"/>
    </source>
</evidence>
<keyword evidence="2" id="KW-1185">Reference proteome</keyword>
<sequence>MLSYQVSTRGLSTYLSKVPIPQHLPIRHSHLEYSSISHITRIHGKFANNSDA</sequence>
<reference evidence="2" key="1">
    <citation type="submission" date="2014-09" db="EMBL/GenBank/DDBJ databases">
        <authorList>
            <person name="Mudge J."/>
            <person name="Ramaraj T."/>
            <person name="Lindquist I.E."/>
            <person name="Bharti A.K."/>
            <person name="Sundararajan A."/>
            <person name="Cameron C.T."/>
            <person name="Woodward J.E."/>
            <person name="May G.D."/>
            <person name="Brubaker C."/>
            <person name="Broadhvest J."/>
            <person name="Wilkins T.A."/>
        </authorList>
    </citation>
    <scope>NUCLEOTIDE SEQUENCE</scope>
    <source>
        <strain evidence="2">cv. AKA8401</strain>
    </source>
</reference>
<dbReference type="EMBL" id="JRRC01117771">
    <property type="protein sequence ID" value="KHG00198.1"/>
    <property type="molecule type" value="Genomic_DNA"/>
</dbReference>
<proteinExistence type="predicted"/>
<dbReference type="AlphaFoldDB" id="A0A0B0MDG0"/>
<dbReference type="Proteomes" id="UP000032142">
    <property type="component" value="Unassembled WGS sequence"/>
</dbReference>
<name>A0A0B0MDG0_GOSAR</name>
<protein>
    <submittedName>
        <fullName evidence="1">Uncharacterized protein</fullName>
    </submittedName>
</protein>
<gene>
    <name evidence="1" type="ORF">F383_38836</name>
</gene>
<evidence type="ECO:0000313" key="1">
    <source>
        <dbReference type="EMBL" id="KHG00198.1"/>
    </source>
</evidence>
<comment type="caution">
    <text evidence="1">The sequence shown here is derived from an EMBL/GenBank/DDBJ whole genome shotgun (WGS) entry which is preliminary data.</text>
</comment>
<organism evidence="1 2">
    <name type="scientific">Gossypium arboreum</name>
    <name type="common">Tree cotton</name>
    <name type="synonym">Gossypium nanking</name>
    <dbReference type="NCBI Taxonomy" id="29729"/>
    <lineage>
        <taxon>Eukaryota</taxon>
        <taxon>Viridiplantae</taxon>
        <taxon>Streptophyta</taxon>
        <taxon>Embryophyta</taxon>
        <taxon>Tracheophyta</taxon>
        <taxon>Spermatophyta</taxon>
        <taxon>Magnoliopsida</taxon>
        <taxon>eudicotyledons</taxon>
        <taxon>Gunneridae</taxon>
        <taxon>Pentapetalae</taxon>
        <taxon>rosids</taxon>
        <taxon>malvids</taxon>
        <taxon>Malvales</taxon>
        <taxon>Malvaceae</taxon>
        <taxon>Malvoideae</taxon>
        <taxon>Gossypium</taxon>
    </lineage>
</organism>